<dbReference type="EMBL" id="QURH01000297">
    <property type="protein sequence ID" value="RFU40263.1"/>
    <property type="molecule type" value="Genomic_DNA"/>
</dbReference>
<gene>
    <name evidence="1" type="ORF">DZF91_18075</name>
</gene>
<name>A0A372JJR3_9ACTN</name>
<dbReference type="AlphaFoldDB" id="A0A372JJR3"/>
<evidence type="ECO:0000313" key="1">
    <source>
        <dbReference type="EMBL" id="RFU40263.1"/>
    </source>
</evidence>
<sequence length="317" mass="34399">MLVLDPTFGDPEARELAAATAKGDTDLLRRVAAETGDADRRSFLLGVAVDHQGRPDWLARWPEEEPGEALAHLARGAHGIAWAWEARGTARAEMTGSEQFREFRVRLGVAERDLLRAAELAPDDPEPWAHLLTTARGLQHGPEELGRRFAEVIARHTWHYRAHAMMLQGVAPKWSGSTGLMFNFARARAAAAPPASPLVSLVVEAHLETWLDEPDGEPAETEPAETESGHFADAAVQRELRAVAARLASATDAPVTPALSRARNLLAFGFALGGDQFAAAEQFAAIGPHVTESPWYHLAGDIIENFTAARERALRAV</sequence>
<protein>
    <recommendedName>
        <fullName evidence="3">DUF4034 domain-containing protein</fullName>
    </recommendedName>
</protein>
<keyword evidence="2" id="KW-1185">Reference proteome</keyword>
<comment type="caution">
    <text evidence="1">The sequence shown here is derived from an EMBL/GenBank/DDBJ whole genome shotgun (WGS) entry which is preliminary data.</text>
</comment>
<accession>A0A372JJR3</accession>
<evidence type="ECO:0008006" key="3">
    <source>
        <dbReference type="Google" id="ProtNLM"/>
    </source>
</evidence>
<reference evidence="1 2" key="1">
    <citation type="submission" date="2018-08" db="EMBL/GenBank/DDBJ databases">
        <title>Actinomadura jelena sp. nov., a novel Actinomycete isolated from soil in Chad.</title>
        <authorList>
            <person name="Shi L."/>
        </authorList>
    </citation>
    <scope>NUCLEOTIDE SEQUENCE [LARGE SCALE GENOMIC DNA]</scope>
    <source>
        <strain evidence="1 2">NEAU-G17</strain>
    </source>
</reference>
<organism evidence="1 2">
    <name type="scientific">Actinomadura logoneensis</name>
    <dbReference type="NCBI Taxonomy" id="2293572"/>
    <lineage>
        <taxon>Bacteria</taxon>
        <taxon>Bacillati</taxon>
        <taxon>Actinomycetota</taxon>
        <taxon>Actinomycetes</taxon>
        <taxon>Streptosporangiales</taxon>
        <taxon>Thermomonosporaceae</taxon>
        <taxon>Actinomadura</taxon>
    </lineage>
</organism>
<dbReference type="Proteomes" id="UP000261811">
    <property type="component" value="Unassembled WGS sequence"/>
</dbReference>
<evidence type="ECO:0000313" key="2">
    <source>
        <dbReference type="Proteomes" id="UP000261811"/>
    </source>
</evidence>
<proteinExistence type="predicted"/>